<evidence type="ECO:0000313" key="2">
    <source>
        <dbReference type="Proteomes" id="UP000499080"/>
    </source>
</evidence>
<organism evidence="1 2">
    <name type="scientific">Araneus ventricosus</name>
    <name type="common">Orbweaver spider</name>
    <name type="synonym">Epeira ventricosa</name>
    <dbReference type="NCBI Taxonomy" id="182803"/>
    <lineage>
        <taxon>Eukaryota</taxon>
        <taxon>Metazoa</taxon>
        <taxon>Ecdysozoa</taxon>
        <taxon>Arthropoda</taxon>
        <taxon>Chelicerata</taxon>
        <taxon>Arachnida</taxon>
        <taxon>Araneae</taxon>
        <taxon>Araneomorphae</taxon>
        <taxon>Entelegynae</taxon>
        <taxon>Araneoidea</taxon>
        <taxon>Araneidae</taxon>
        <taxon>Araneus</taxon>
    </lineage>
</organism>
<gene>
    <name evidence="1" type="ORF">AVEN_256365_1</name>
</gene>
<dbReference type="Proteomes" id="UP000499080">
    <property type="component" value="Unassembled WGS sequence"/>
</dbReference>
<feature type="non-terminal residue" evidence="1">
    <location>
        <position position="1"/>
    </location>
</feature>
<dbReference type="EMBL" id="BGPR01107509">
    <property type="protein sequence ID" value="GBM79858.1"/>
    <property type="molecule type" value="Genomic_DNA"/>
</dbReference>
<dbReference type="AlphaFoldDB" id="A0A4Y2IPU2"/>
<reference evidence="1 2" key="1">
    <citation type="journal article" date="2019" name="Sci. Rep.">
        <title>Orb-weaving spider Araneus ventricosus genome elucidates the spidroin gene catalogue.</title>
        <authorList>
            <person name="Kono N."/>
            <person name="Nakamura H."/>
            <person name="Ohtoshi R."/>
            <person name="Moran D.A.P."/>
            <person name="Shinohara A."/>
            <person name="Yoshida Y."/>
            <person name="Fujiwara M."/>
            <person name="Mori M."/>
            <person name="Tomita M."/>
            <person name="Arakawa K."/>
        </authorList>
    </citation>
    <scope>NUCLEOTIDE SEQUENCE [LARGE SCALE GENOMIC DNA]</scope>
</reference>
<sequence>TFRDLIYFATAEFAKSGLVDSQTVLSQNCEYSGTVGSGLVRTVYREFGETSQTISTNFLRLAKDKRYTAEVPTL</sequence>
<proteinExistence type="predicted"/>
<evidence type="ECO:0000313" key="1">
    <source>
        <dbReference type="EMBL" id="GBM79858.1"/>
    </source>
</evidence>
<keyword evidence="2" id="KW-1185">Reference proteome</keyword>
<accession>A0A4Y2IPU2</accession>
<protein>
    <submittedName>
        <fullName evidence="1">Uncharacterized protein</fullName>
    </submittedName>
</protein>
<comment type="caution">
    <text evidence="1">The sequence shown here is derived from an EMBL/GenBank/DDBJ whole genome shotgun (WGS) entry which is preliminary data.</text>
</comment>
<name>A0A4Y2IPU2_ARAVE</name>